<dbReference type="EMBL" id="CP046640">
    <property type="protein sequence ID" value="QTL98015.1"/>
    <property type="molecule type" value="Genomic_DNA"/>
</dbReference>
<dbReference type="GO" id="GO:0009396">
    <property type="term" value="P:folic acid-containing compound biosynthetic process"/>
    <property type="evidence" value="ECO:0007669"/>
    <property type="project" value="TreeGrafter"/>
</dbReference>
<dbReference type="GO" id="GO:0046872">
    <property type="term" value="F:metal ion binding"/>
    <property type="evidence" value="ECO:0007669"/>
    <property type="project" value="UniProtKB-KW"/>
</dbReference>
<dbReference type="GO" id="GO:0035999">
    <property type="term" value="P:tetrahydrofolate interconversion"/>
    <property type="evidence" value="ECO:0007669"/>
    <property type="project" value="TreeGrafter"/>
</dbReference>
<organism evidence="6 7">
    <name type="scientific">Iocasia fonsfrigidae</name>
    <dbReference type="NCBI Taxonomy" id="2682810"/>
    <lineage>
        <taxon>Bacteria</taxon>
        <taxon>Bacillati</taxon>
        <taxon>Bacillota</taxon>
        <taxon>Clostridia</taxon>
        <taxon>Halanaerobiales</taxon>
        <taxon>Halanaerobiaceae</taxon>
        <taxon>Iocasia</taxon>
    </lineage>
</organism>
<dbReference type="EC" id="6.3.3.2" evidence="5"/>
<dbReference type="RefSeq" id="WP_230869609.1">
    <property type="nucleotide sequence ID" value="NZ_CP046640.1"/>
</dbReference>
<dbReference type="Gene3D" id="3.40.50.10420">
    <property type="entry name" value="NagB/RpiA/CoA transferase-like"/>
    <property type="match status" value="1"/>
</dbReference>
<comment type="catalytic activity">
    <reaction evidence="5">
        <text>(6S)-5-formyl-5,6,7,8-tetrahydrofolate + ATP = (6R)-5,10-methenyltetrahydrofolate + ADP + phosphate</text>
        <dbReference type="Rhea" id="RHEA:10488"/>
        <dbReference type="ChEBI" id="CHEBI:30616"/>
        <dbReference type="ChEBI" id="CHEBI:43474"/>
        <dbReference type="ChEBI" id="CHEBI:57455"/>
        <dbReference type="ChEBI" id="CHEBI:57457"/>
        <dbReference type="ChEBI" id="CHEBI:456216"/>
        <dbReference type="EC" id="6.3.3.2"/>
    </reaction>
</comment>
<evidence type="ECO:0000313" key="7">
    <source>
        <dbReference type="Proteomes" id="UP000665020"/>
    </source>
</evidence>
<proteinExistence type="inferred from homology"/>
<comment type="similarity">
    <text evidence="1 5">Belongs to the 5-formyltetrahydrofolate cyclo-ligase family.</text>
</comment>
<dbReference type="KEGG" id="ifn:GM661_08495"/>
<dbReference type="Proteomes" id="UP000665020">
    <property type="component" value="Chromosome"/>
</dbReference>
<feature type="binding site" evidence="4">
    <location>
        <position position="55"/>
    </location>
    <ligand>
        <name>substrate</name>
    </ligand>
</feature>
<evidence type="ECO:0000256" key="2">
    <source>
        <dbReference type="ARBA" id="ARBA00022741"/>
    </source>
</evidence>
<feature type="binding site" evidence="4">
    <location>
        <begin position="133"/>
        <end position="141"/>
    </location>
    <ligand>
        <name>ATP</name>
        <dbReference type="ChEBI" id="CHEBI:30616"/>
    </ligand>
</feature>
<dbReference type="PANTHER" id="PTHR23407">
    <property type="entry name" value="ATPASE INHIBITOR/5-FORMYLTETRAHYDROFOLATE CYCLO-LIGASE"/>
    <property type="match status" value="1"/>
</dbReference>
<evidence type="ECO:0000256" key="4">
    <source>
        <dbReference type="PIRSR" id="PIRSR006806-1"/>
    </source>
</evidence>
<name>A0A8A7KD36_9FIRM</name>
<dbReference type="GO" id="GO:0005524">
    <property type="term" value="F:ATP binding"/>
    <property type="evidence" value="ECO:0007669"/>
    <property type="project" value="UniProtKB-KW"/>
</dbReference>
<evidence type="ECO:0000256" key="5">
    <source>
        <dbReference type="RuleBase" id="RU361279"/>
    </source>
</evidence>
<keyword evidence="3 4" id="KW-0067">ATP-binding</keyword>
<comment type="cofactor">
    <cofactor evidence="5">
        <name>Mg(2+)</name>
        <dbReference type="ChEBI" id="CHEBI:18420"/>
    </cofactor>
</comment>
<dbReference type="GO" id="GO:0030272">
    <property type="term" value="F:5-formyltetrahydrofolate cyclo-ligase activity"/>
    <property type="evidence" value="ECO:0007669"/>
    <property type="project" value="UniProtKB-EC"/>
</dbReference>
<keyword evidence="5" id="KW-0479">Metal-binding</keyword>
<keyword evidence="6" id="KW-0436">Ligase</keyword>
<dbReference type="Pfam" id="PF01812">
    <property type="entry name" value="5-FTHF_cyc-lig"/>
    <property type="match status" value="1"/>
</dbReference>
<sequence>MIDKKKLREKYLAKRSSLTAGQVKKASDKIAAKFLDIVDRIAAERIMLYYSFRNEVITHDIIDKLLVQNKEVFLPYTVVAEKELQISRINDIKEDLIEGVYGVMEPRKKENQSIKDLDIVVVPGMVFTKKGYRLGYGGGYYDRFLSRLSEITRTIGFVFDSFLLNELTLEEHDLPVEMIITEKNIIDFRGDDY</sequence>
<evidence type="ECO:0000256" key="3">
    <source>
        <dbReference type="ARBA" id="ARBA00022840"/>
    </source>
</evidence>
<keyword evidence="2 4" id="KW-0547">Nucleotide-binding</keyword>
<gene>
    <name evidence="6" type="ORF">GM661_08495</name>
</gene>
<dbReference type="InterPro" id="IPR002698">
    <property type="entry name" value="FTHF_cligase"/>
</dbReference>
<dbReference type="InterPro" id="IPR037171">
    <property type="entry name" value="NagB/RpiA_transferase-like"/>
</dbReference>
<protein>
    <recommendedName>
        <fullName evidence="5">5-formyltetrahydrofolate cyclo-ligase</fullName>
        <ecNumber evidence="5">6.3.3.2</ecNumber>
    </recommendedName>
</protein>
<dbReference type="SUPFAM" id="SSF100950">
    <property type="entry name" value="NagB/RpiA/CoA transferase-like"/>
    <property type="match status" value="1"/>
</dbReference>
<dbReference type="InterPro" id="IPR024185">
    <property type="entry name" value="FTHF_cligase-like_sf"/>
</dbReference>
<evidence type="ECO:0000256" key="1">
    <source>
        <dbReference type="ARBA" id="ARBA00010638"/>
    </source>
</evidence>
<keyword evidence="7" id="KW-1185">Reference proteome</keyword>
<dbReference type="AlphaFoldDB" id="A0A8A7KD36"/>
<feature type="binding site" evidence="4">
    <location>
        <begin position="4"/>
        <end position="8"/>
    </location>
    <ligand>
        <name>ATP</name>
        <dbReference type="ChEBI" id="CHEBI:30616"/>
    </ligand>
</feature>
<accession>A0A8A7KD36</accession>
<keyword evidence="5" id="KW-0460">Magnesium</keyword>
<dbReference type="NCBIfam" id="TIGR02727">
    <property type="entry name" value="MTHFS_bact"/>
    <property type="match status" value="1"/>
</dbReference>
<dbReference type="PANTHER" id="PTHR23407:SF1">
    <property type="entry name" value="5-FORMYLTETRAHYDROFOLATE CYCLO-LIGASE"/>
    <property type="match status" value="1"/>
</dbReference>
<evidence type="ECO:0000313" key="6">
    <source>
        <dbReference type="EMBL" id="QTL98015.1"/>
    </source>
</evidence>
<dbReference type="PIRSF" id="PIRSF006806">
    <property type="entry name" value="FTHF_cligase"/>
    <property type="match status" value="1"/>
</dbReference>
<reference evidence="6" key="1">
    <citation type="submission" date="2019-12" db="EMBL/GenBank/DDBJ databases">
        <authorList>
            <person name="zhang j."/>
            <person name="sun C.M."/>
        </authorList>
    </citation>
    <scope>NUCLEOTIDE SEQUENCE</scope>
    <source>
        <strain evidence="6">NS-1</strain>
    </source>
</reference>